<organism evidence="1 2">
    <name type="scientific">Siccirubricoccus deserti</name>
    <dbReference type="NCBI Taxonomy" id="2013562"/>
    <lineage>
        <taxon>Bacteria</taxon>
        <taxon>Pseudomonadati</taxon>
        <taxon>Pseudomonadota</taxon>
        <taxon>Alphaproteobacteria</taxon>
        <taxon>Acetobacterales</taxon>
        <taxon>Roseomonadaceae</taxon>
        <taxon>Siccirubricoccus</taxon>
    </lineage>
</organism>
<dbReference type="EMBL" id="JACOMF010000077">
    <property type="protein sequence ID" value="MBC4018753.1"/>
    <property type="molecule type" value="Genomic_DNA"/>
</dbReference>
<gene>
    <name evidence="1" type="ORF">H7965_26190</name>
</gene>
<name>A0A9X0R576_9PROT</name>
<accession>A0A9X0R576</accession>
<proteinExistence type="predicted"/>
<reference evidence="1" key="1">
    <citation type="submission" date="2020-08" db="EMBL/GenBank/DDBJ databases">
        <authorList>
            <person name="Hu Y."/>
            <person name="Nguyen S.V."/>
            <person name="Li F."/>
            <person name="Fanning S."/>
        </authorList>
    </citation>
    <scope>NUCLEOTIDE SEQUENCE</scope>
    <source>
        <strain evidence="1">SYSU D8009</strain>
    </source>
</reference>
<dbReference type="AlphaFoldDB" id="A0A9X0R576"/>
<dbReference type="Proteomes" id="UP000600101">
    <property type="component" value="Unassembled WGS sequence"/>
</dbReference>
<evidence type="ECO:0000313" key="1">
    <source>
        <dbReference type="EMBL" id="MBC4018753.1"/>
    </source>
</evidence>
<keyword evidence="2" id="KW-1185">Reference proteome</keyword>
<comment type="caution">
    <text evidence="1">The sequence shown here is derived from an EMBL/GenBank/DDBJ whole genome shotgun (WGS) entry which is preliminary data.</text>
</comment>
<protein>
    <submittedName>
        <fullName evidence="1">Uncharacterized protein</fullName>
    </submittedName>
</protein>
<sequence length="199" mass="22047">MEALDDNTRALAAVAYGEGSVNDVFEEMAGIANVLVRQQKARGYKTVSGFIAANKTYAFAAHDGNQRYGRLMKAKLARINADAGMKAAVKAALNALSDKGKDYANGGYFWDGADVKSNYAKHPKVVKGIHFTDESHNIYQIANKDVPGEEFYRDKDNKLTKTSRGKWDYVYESTAAWGGTIFWKYNDNFLKATGNKPHN</sequence>
<evidence type="ECO:0000313" key="2">
    <source>
        <dbReference type="Proteomes" id="UP000600101"/>
    </source>
</evidence>